<dbReference type="Pfam" id="PF03151">
    <property type="entry name" value="TPT"/>
    <property type="match status" value="1"/>
</dbReference>
<evidence type="ECO:0000256" key="4">
    <source>
        <dbReference type="ARBA" id="ARBA00023136"/>
    </source>
</evidence>
<keyword evidence="2" id="KW-0812">Transmembrane</keyword>
<keyword evidence="4" id="KW-0472">Membrane</keyword>
<protein>
    <recommendedName>
        <fullName evidence="5">Sugar phosphate transporter domain-containing protein</fullName>
    </recommendedName>
</protein>
<gene>
    <name evidence="6" type="ORF">IFM89_032670</name>
</gene>
<dbReference type="Proteomes" id="UP000631114">
    <property type="component" value="Unassembled WGS sequence"/>
</dbReference>
<dbReference type="EMBL" id="JADFTS010000003">
    <property type="protein sequence ID" value="KAF9616820.1"/>
    <property type="molecule type" value="Genomic_DNA"/>
</dbReference>
<accession>A0A835IDB6</accession>
<dbReference type="OrthoDB" id="6418713at2759"/>
<proteinExistence type="predicted"/>
<dbReference type="InterPro" id="IPR050186">
    <property type="entry name" value="TPT_transporter"/>
</dbReference>
<evidence type="ECO:0000256" key="2">
    <source>
        <dbReference type="ARBA" id="ARBA00022692"/>
    </source>
</evidence>
<organism evidence="6 7">
    <name type="scientific">Coptis chinensis</name>
    <dbReference type="NCBI Taxonomy" id="261450"/>
    <lineage>
        <taxon>Eukaryota</taxon>
        <taxon>Viridiplantae</taxon>
        <taxon>Streptophyta</taxon>
        <taxon>Embryophyta</taxon>
        <taxon>Tracheophyta</taxon>
        <taxon>Spermatophyta</taxon>
        <taxon>Magnoliopsida</taxon>
        <taxon>Ranunculales</taxon>
        <taxon>Ranunculaceae</taxon>
        <taxon>Coptidoideae</taxon>
        <taxon>Coptis</taxon>
    </lineage>
</organism>
<sequence length="128" mass="13779">MFQTAPGKLVEELKSSMMKALSVLNGNDDHVAHTGHIYACVSFSKVTVSLTHVTKSSEHVFSVIFTSFLGDSYPLSVCLSILPIVFGCSLAVVTEVSFNIQGHPRSPSLSNVSSTPNSRVYEAKDIDS</sequence>
<keyword evidence="3" id="KW-1133">Transmembrane helix</keyword>
<evidence type="ECO:0000313" key="6">
    <source>
        <dbReference type="EMBL" id="KAF9616820.1"/>
    </source>
</evidence>
<name>A0A835IDB6_9MAGN</name>
<keyword evidence="7" id="KW-1185">Reference proteome</keyword>
<evidence type="ECO:0000256" key="3">
    <source>
        <dbReference type="ARBA" id="ARBA00022989"/>
    </source>
</evidence>
<dbReference type="AlphaFoldDB" id="A0A835IDB6"/>
<dbReference type="InterPro" id="IPR004853">
    <property type="entry name" value="Sugar_P_trans_dom"/>
</dbReference>
<reference evidence="6 7" key="1">
    <citation type="submission" date="2020-10" db="EMBL/GenBank/DDBJ databases">
        <title>The Coptis chinensis genome and diversification of protoberbering-type alkaloids.</title>
        <authorList>
            <person name="Wang B."/>
            <person name="Shu S."/>
            <person name="Song C."/>
            <person name="Liu Y."/>
        </authorList>
    </citation>
    <scope>NUCLEOTIDE SEQUENCE [LARGE SCALE GENOMIC DNA]</scope>
    <source>
        <strain evidence="6">HL-2020</strain>
        <tissue evidence="6">Leaf</tissue>
    </source>
</reference>
<comment type="caution">
    <text evidence="6">The sequence shown here is derived from an EMBL/GenBank/DDBJ whole genome shotgun (WGS) entry which is preliminary data.</text>
</comment>
<comment type="subcellular location">
    <subcellularLocation>
        <location evidence="1">Membrane</location>
        <topology evidence="1">Multi-pass membrane protein</topology>
    </subcellularLocation>
</comment>
<evidence type="ECO:0000313" key="7">
    <source>
        <dbReference type="Proteomes" id="UP000631114"/>
    </source>
</evidence>
<feature type="domain" description="Sugar phosphate transporter" evidence="5">
    <location>
        <begin position="33"/>
        <end position="113"/>
    </location>
</feature>
<evidence type="ECO:0000259" key="5">
    <source>
        <dbReference type="Pfam" id="PF03151"/>
    </source>
</evidence>
<evidence type="ECO:0000256" key="1">
    <source>
        <dbReference type="ARBA" id="ARBA00004141"/>
    </source>
</evidence>
<dbReference type="GO" id="GO:0016020">
    <property type="term" value="C:membrane"/>
    <property type="evidence" value="ECO:0007669"/>
    <property type="project" value="UniProtKB-SubCell"/>
</dbReference>
<dbReference type="PANTHER" id="PTHR11132">
    <property type="entry name" value="SOLUTE CARRIER FAMILY 35"/>
    <property type="match status" value="1"/>
</dbReference>